<organism evidence="1 2">
    <name type="scientific">Microdochium trichocladiopsis</name>
    <dbReference type="NCBI Taxonomy" id="1682393"/>
    <lineage>
        <taxon>Eukaryota</taxon>
        <taxon>Fungi</taxon>
        <taxon>Dikarya</taxon>
        <taxon>Ascomycota</taxon>
        <taxon>Pezizomycotina</taxon>
        <taxon>Sordariomycetes</taxon>
        <taxon>Xylariomycetidae</taxon>
        <taxon>Xylariales</taxon>
        <taxon>Microdochiaceae</taxon>
        <taxon>Microdochium</taxon>
    </lineage>
</organism>
<evidence type="ECO:0000313" key="2">
    <source>
        <dbReference type="Proteomes" id="UP000756346"/>
    </source>
</evidence>
<name>A0A9P8XV18_9PEZI</name>
<proteinExistence type="predicted"/>
<dbReference type="GeneID" id="70185090"/>
<keyword evidence="2" id="KW-1185">Reference proteome</keyword>
<sequence>MSTELHLKTVVTSKKKGPYFPLTDVGIPHLAPATLSKSDGDDGTATPAYFGETDRYVSIIPRGGGAEHVSATGCNRPVVLSEGAVPGWPLPRLSGSMGRGKRGVLVCLCLCLCVKVVVRPVIDGASLDRCPGLMVVVGTWRSAKTWLTDHACRLISTRKCVHACWVAAENGEGKEWYMSREVPAWPSPCCKTLRSSCAFSFCWAFGPHERRNDVHH</sequence>
<accession>A0A9P8XV18</accession>
<gene>
    <name evidence="1" type="ORF">B0I36DRAFT_335923</name>
</gene>
<dbReference type="EMBL" id="JAGTJQ010000011">
    <property type="protein sequence ID" value="KAH7018415.1"/>
    <property type="molecule type" value="Genomic_DNA"/>
</dbReference>
<reference evidence="1" key="1">
    <citation type="journal article" date="2021" name="Nat. Commun.">
        <title>Genetic determinants of endophytism in the Arabidopsis root mycobiome.</title>
        <authorList>
            <person name="Mesny F."/>
            <person name="Miyauchi S."/>
            <person name="Thiergart T."/>
            <person name="Pickel B."/>
            <person name="Atanasova L."/>
            <person name="Karlsson M."/>
            <person name="Huettel B."/>
            <person name="Barry K.W."/>
            <person name="Haridas S."/>
            <person name="Chen C."/>
            <person name="Bauer D."/>
            <person name="Andreopoulos W."/>
            <person name="Pangilinan J."/>
            <person name="LaButti K."/>
            <person name="Riley R."/>
            <person name="Lipzen A."/>
            <person name="Clum A."/>
            <person name="Drula E."/>
            <person name="Henrissat B."/>
            <person name="Kohler A."/>
            <person name="Grigoriev I.V."/>
            <person name="Martin F.M."/>
            <person name="Hacquard S."/>
        </authorList>
    </citation>
    <scope>NUCLEOTIDE SEQUENCE</scope>
    <source>
        <strain evidence="1">MPI-CAGE-CH-0230</strain>
    </source>
</reference>
<protein>
    <submittedName>
        <fullName evidence="1">Uncharacterized protein</fullName>
    </submittedName>
</protein>
<dbReference type="Proteomes" id="UP000756346">
    <property type="component" value="Unassembled WGS sequence"/>
</dbReference>
<evidence type="ECO:0000313" key="1">
    <source>
        <dbReference type="EMBL" id="KAH7018415.1"/>
    </source>
</evidence>
<dbReference type="AlphaFoldDB" id="A0A9P8XV18"/>
<comment type="caution">
    <text evidence="1">The sequence shown here is derived from an EMBL/GenBank/DDBJ whole genome shotgun (WGS) entry which is preliminary data.</text>
</comment>
<dbReference type="RefSeq" id="XP_046006682.1">
    <property type="nucleotide sequence ID" value="XM_046155544.1"/>
</dbReference>